<accession>A0A9W8JGW5</accession>
<evidence type="ECO:0000313" key="2">
    <source>
        <dbReference type="Proteomes" id="UP001140091"/>
    </source>
</evidence>
<sequence length="494" mass="56774">MSMSTVSPEKQALVAMLIAPIINQTVSVELLATLCCVSRACATLARKHLYRELELIDNPLYDSPFFPGQKLSFDSREKRRRTIYTNNHLWPYIRALTLSIDQKFDADRSYAIPFTEILEQVKVPNVDHIFLQIGRNNLGPSGHFRIVNPLRGILEGFLSSPSMRSFSMDLYTTYSSNDPFPGWIFRNLSDTVKDVELAVRWPGWADNKDFRIPSSAPPSDSGPKRTLESFSLIVRSNDESMAHCLAILSGLCFNFSFSRMKELKITHIDKDAGMWILPGLSAETLEELTILSFPNRDPFLSNNHFSAYHNLRSLSIQLSFDSTQNYNTCQSLIDLFSQPLPITLHHVSITVGLGKFRGKHDVPQLFDAHSPEFVDMGCWREFSKIIAESHPSIRGLAIHLTWTVEIPTTWSMIRDDIGKEKAAIRWSTLASVYREIYREQLIEEMDRSYDAEEIAKWKEAVQVLIVKWKGLFWRVQRRCNLDVHVKIRQERLEE</sequence>
<dbReference type="OrthoDB" id="2832116at2759"/>
<dbReference type="AlphaFoldDB" id="A0A9W8JGW5"/>
<keyword evidence="2" id="KW-1185">Reference proteome</keyword>
<dbReference type="Proteomes" id="UP001140091">
    <property type="component" value="Unassembled WGS sequence"/>
</dbReference>
<comment type="caution">
    <text evidence="1">The sequence shown here is derived from an EMBL/GenBank/DDBJ whole genome shotgun (WGS) entry which is preliminary data.</text>
</comment>
<reference evidence="1" key="1">
    <citation type="submission" date="2022-06" db="EMBL/GenBank/DDBJ databases">
        <title>Genome Sequence of Candolleomyces eurysporus.</title>
        <authorList>
            <person name="Buettner E."/>
        </authorList>
    </citation>
    <scope>NUCLEOTIDE SEQUENCE</scope>
    <source>
        <strain evidence="1">VTCC 930004</strain>
    </source>
</reference>
<name>A0A9W8JGW5_9AGAR</name>
<evidence type="ECO:0000313" key="1">
    <source>
        <dbReference type="EMBL" id="KAJ2934561.1"/>
    </source>
</evidence>
<dbReference type="EMBL" id="JANBPK010000715">
    <property type="protein sequence ID" value="KAJ2934561.1"/>
    <property type="molecule type" value="Genomic_DNA"/>
</dbReference>
<gene>
    <name evidence="1" type="ORF">H1R20_g2546</name>
</gene>
<protein>
    <submittedName>
        <fullName evidence="1">Uncharacterized protein</fullName>
    </submittedName>
</protein>
<feature type="non-terminal residue" evidence="1">
    <location>
        <position position="1"/>
    </location>
</feature>
<proteinExistence type="predicted"/>
<organism evidence="1 2">
    <name type="scientific">Candolleomyces eurysporus</name>
    <dbReference type="NCBI Taxonomy" id="2828524"/>
    <lineage>
        <taxon>Eukaryota</taxon>
        <taxon>Fungi</taxon>
        <taxon>Dikarya</taxon>
        <taxon>Basidiomycota</taxon>
        <taxon>Agaricomycotina</taxon>
        <taxon>Agaricomycetes</taxon>
        <taxon>Agaricomycetidae</taxon>
        <taxon>Agaricales</taxon>
        <taxon>Agaricineae</taxon>
        <taxon>Psathyrellaceae</taxon>
        <taxon>Candolleomyces</taxon>
    </lineage>
</organism>